<evidence type="ECO:0000313" key="3">
    <source>
        <dbReference type="Proteomes" id="UP000001628"/>
    </source>
</evidence>
<sequence>MTSSPEKRQPLPKQPLSKPKLHSRPLNPSAHVADLQLKSAKLAAQGSEGGNAEEEEEIPVIEFDSSKAPQPFLEGEDALERAEDAFARTFRVLGEQRSHPSIH</sequence>
<dbReference type="eggNOG" id="ENOG502RQNA">
    <property type="taxonomic scope" value="Eukaryota"/>
</dbReference>
<dbReference type="VEuPathDB" id="FungiDB:PADG_04457"/>
<reference evidence="2 3" key="1">
    <citation type="journal article" date="2011" name="PLoS Genet.">
        <title>Comparative genomic analysis of human fungal pathogens causing paracoccidioidomycosis.</title>
        <authorList>
            <person name="Desjardins C.A."/>
            <person name="Champion M.D."/>
            <person name="Holder J.W."/>
            <person name="Muszewska A."/>
            <person name="Goldberg J."/>
            <person name="Bailao A.M."/>
            <person name="Brigido M.M."/>
            <person name="Ferreira M.E."/>
            <person name="Garcia A.M."/>
            <person name="Grynberg M."/>
            <person name="Gujja S."/>
            <person name="Heiman D.I."/>
            <person name="Henn M.R."/>
            <person name="Kodira C.D."/>
            <person name="Leon-Narvaez H."/>
            <person name="Longo L.V."/>
            <person name="Ma L.J."/>
            <person name="Malavazi I."/>
            <person name="Matsuo A.L."/>
            <person name="Morais F.V."/>
            <person name="Pereira M."/>
            <person name="Rodriguez-Brito S."/>
            <person name="Sakthikumar S."/>
            <person name="Salem-Izacc S.M."/>
            <person name="Sykes S.M."/>
            <person name="Teixeira M.M."/>
            <person name="Vallejo M.C."/>
            <person name="Walter M.E."/>
            <person name="Yandava C."/>
            <person name="Young S."/>
            <person name="Zeng Q."/>
            <person name="Zucker J."/>
            <person name="Felipe M.S."/>
            <person name="Goldman G.H."/>
            <person name="Haas B.J."/>
            <person name="McEwen J.G."/>
            <person name="Nino-Vega G."/>
            <person name="Puccia R."/>
            <person name="San-Blas G."/>
            <person name="Soares C.M."/>
            <person name="Birren B.W."/>
            <person name="Cuomo C.A."/>
        </authorList>
    </citation>
    <scope>NUCLEOTIDE SEQUENCE [LARGE SCALE GENOMIC DNA]</scope>
    <source>
        <strain evidence="2 3">Pb18</strain>
    </source>
</reference>
<dbReference type="AlphaFoldDB" id="C1GB21"/>
<accession>C1GB21</accession>
<dbReference type="Proteomes" id="UP000001628">
    <property type="component" value="Unassembled WGS sequence"/>
</dbReference>
<protein>
    <submittedName>
        <fullName evidence="2">Uncharacterized protein</fullName>
    </submittedName>
</protein>
<feature type="region of interest" description="Disordered" evidence="1">
    <location>
        <begin position="1"/>
        <end position="59"/>
    </location>
</feature>
<dbReference type="GeneID" id="22583579"/>
<dbReference type="OMA" id="WENNGAI"/>
<gene>
    <name evidence="2" type="ORF">PADG_04457</name>
</gene>
<keyword evidence="3" id="KW-1185">Reference proteome</keyword>
<name>C1GB21_PARBD</name>
<dbReference type="EMBL" id="KN275960">
    <property type="protein sequence ID" value="EEH48373.1"/>
    <property type="molecule type" value="Genomic_DNA"/>
</dbReference>
<dbReference type="InParanoid" id="C1GB21"/>
<dbReference type="KEGG" id="pbn:PADG_04457"/>
<evidence type="ECO:0000313" key="2">
    <source>
        <dbReference type="EMBL" id="EEH48373.1"/>
    </source>
</evidence>
<evidence type="ECO:0000256" key="1">
    <source>
        <dbReference type="SAM" id="MobiDB-lite"/>
    </source>
</evidence>
<proteinExistence type="predicted"/>
<dbReference type="HOGENOM" id="CLU_2278319_0_0_1"/>
<organism evidence="2 3">
    <name type="scientific">Paracoccidioides brasiliensis (strain Pb18)</name>
    <dbReference type="NCBI Taxonomy" id="502780"/>
    <lineage>
        <taxon>Eukaryota</taxon>
        <taxon>Fungi</taxon>
        <taxon>Dikarya</taxon>
        <taxon>Ascomycota</taxon>
        <taxon>Pezizomycotina</taxon>
        <taxon>Eurotiomycetes</taxon>
        <taxon>Eurotiomycetidae</taxon>
        <taxon>Onygenales</taxon>
        <taxon>Ajellomycetaceae</taxon>
        <taxon>Paracoccidioides</taxon>
    </lineage>
</organism>
<dbReference type="OrthoDB" id="4186789at2759"/>
<dbReference type="RefSeq" id="XP_010759848.1">
    <property type="nucleotide sequence ID" value="XM_010761546.1"/>
</dbReference>